<dbReference type="InterPro" id="IPR050428">
    <property type="entry name" value="TCS_sensor_his_kinase"/>
</dbReference>
<dbReference type="PROSITE" id="PS50885">
    <property type="entry name" value="HAMP"/>
    <property type="match status" value="1"/>
</dbReference>
<dbReference type="PROSITE" id="PS50109">
    <property type="entry name" value="HIS_KIN"/>
    <property type="match status" value="1"/>
</dbReference>
<keyword evidence="5" id="KW-0808">Transferase</keyword>
<dbReference type="Gene3D" id="6.10.340.10">
    <property type="match status" value="1"/>
</dbReference>
<dbReference type="Gene3D" id="1.10.287.130">
    <property type="match status" value="1"/>
</dbReference>
<evidence type="ECO:0000256" key="9">
    <source>
        <dbReference type="ARBA" id="ARBA00023012"/>
    </source>
</evidence>
<dbReference type="GO" id="GO:0005524">
    <property type="term" value="F:ATP binding"/>
    <property type="evidence" value="ECO:0007669"/>
    <property type="project" value="UniProtKB-KW"/>
</dbReference>
<dbReference type="PANTHER" id="PTHR45436">
    <property type="entry name" value="SENSOR HISTIDINE KINASE YKOH"/>
    <property type="match status" value="1"/>
</dbReference>
<organism evidence="14 15">
    <name type="scientific">Pseudonocardia eucalypti</name>
    <dbReference type="NCBI Taxonomy" id="648755"/>
    <lineage>
        <taxon>Bacteria</taxon>
        <taxon>Bacillati</taxon>
        <taxon>Actinomycetota</taxon>
        <taxon>Actinomycetes</taxon>
        <taxon>Pseudonocardiales</taxon>
        <taxon>Pseudonocardiaceae</taxon>
        <taxon>Pseudonocardia</taxon>
    </lineage>
</organism>
<evidence type="ECO:0000313" key="15">
    <source>
        <dbReference type="Proteomes" id="UP001428817"/>
    </source>
</evidence>
<dbReference type="Pfam" id="PF02518">
    <property type="entry name" value="HATPase_c"/>
    <property type="match status" value="1"/>
</dbReference>
<dbReference type="RefSeq" id="WP_185066034.1">
    <property type="nucleotide sequence ID" value="NZ_BAABJP010000022.1"/>
</dbReference>
<dbReference type="Pfam" id="PF00512">
    <property type="entry name" value="HisKA"/>
    <property type="match status" value="1"/>
</dbReference>
<gene>
    <name evidence="14" type="ORF">GCM10023321_44970</name>
</gene>
<feature type="domain" description="HAMP" evidence="13">
    <location>
        <begin position="170"/>
        <end position="223"/>
    </location>
</feature>
<evidence type="ECO:0000259" key="12">
    <source>
        <dbReference type="PROSITE" id="PS50109"/>
    </source>
</evidence>
<dbReference type="CDD" id="cd00082">
    <property type="entry name" value="HisKA"/>
    <property type="match status" value="1"/>
</dbReference>
<keyword evidence="7" id="KW-0418">Kinase</keyword>
<dbReference type="InterPro" id="IPR003660">
    <property type="entry name" value="HAMP_dom"/>
</dbReference>
<keyword evidence="10 11" id="KW-0472">Membrane</keyword>
<dbReference type="InterPro" id="IPR003594">
    <property type="entry name" value="HATPase_dom"/>
</dbReference>
<dbReference type="InterPro" id="IPR036890">
    <property type="entry name" value="HATPase_C_sf"/>
</dbReference>
<dbReference type="EC" id="2.7.13.3" evidence="3"/>
<evidence type="ECO:0000256" key="10">
    <source>
        <dbReference type="ARBA" id="ARBA00023136"/>
    </source>
</evidence>
<keyword evidence="4" id="KW-0597">Phosphoprotein</keyword>
<evidence type="ECO:0000256" key="11">
    <source>
        <dbReference type="SAM" id="Phobius"/>
    </source>
</evidence>
<dbReference type="SMART" id="SM00388">
    <property type="entry name" value="HisKA"/>
    <property type="match status" value="1"/>
</dbReference>
<reference evidence="15" key="1">
    <citation type="journal article" date="2019" name="Int. J. Syst. Evol. Microbiol.">
        <title>The Global Catalogue of Microorganisms (GCM) 10K type strain sequencing project: providing services to taxonomists for standard genome sequencing and annotation.</title>
        <authorList>
            <consortium name="The Broad Institute Genomics Platform"/>
            <consortium name="The Broad Institute Genome Sequencing Center for Infectious Disease"/>
            <person name="Wu L."/>
            <person name="Ma J."/>
        </authorList>
    </citation>
    <scope>NUCLEOTIDE SEQUENCE [LARGE SCALE GENOMIC DNA]</scope>
    <source>
        <strain evidence="15">JCM 18303</strain>
    </source>
</reference>
<evidence type="ECO:0000256" key="3">
    <source>
        <dbReference type="ARBA" id="ARBA00012438"/>
    </source>
</evidence>
<comment type="catalytic activity">
    <reaction evidence="1">
        <text>ATP + protein L-histidine = ADP + protein N-phospho-L-histidine.</text>
        <dbReference type="EC" id="2.7.13.3"/>
    </reaction>
</comment>
<name>A0ABP9QFS0_9PSEU</name>
<evidence type="ECO:0000259" key="13">
    <source>
        <dbReference type="PROSITE" id="PS50885"/>
    </source>
</evidence>
<feature type="domain" description="Histidine kinase" evidence="12">
    <location>
        <begin position="231"/>
        <end position="446"/>
    </location>
</feature>
<dbReference type="SMART" id="SM00304">
    <property type="entry name" value="HAMP"/>
    <property type="match status" value="1"/>
</dbReference>
<keyword evidence="15" id="KW-1185">Reference proteome</keyword>
<dbReference type="EMBL" id="BAABJP010000022">
    <property type="protein sequence ID" value="GAA5161161.1"/>
    <property type="molecule type" value="Genomic_DNA"/>
</dbReference>
<evidence type="ECO:0000256" key="1">
    <source>
        <dbReference type="ARBA" id="ARBA00000085"/>
    </source>
</evidence>
<dbReference type="Pfam" id="PF00672">
    <property type="entry name" value="HAMP"/>
    <property type="match status" value="1"/>
</dbReference>
<proteinExistence type="predicted"/>
<dbReference type="CDD" id="cd00075">
    <property type="entry name" value="HATPase"/>
    <property type="match status" value="1"/>
</dbReference>
<accession>A0ABP9QFS0</accession>
<dbReference type="SUPFAM" id="SSF158472">
    <property type="entry name" value="HAMP domain-like"/>
    <property type="match status" value="1"/>
</dbReference>
<comment type="caution">
    <text evidence="14">The sequence shown here is derived from an EMBL/GenBank/DDBJ whole genome shotgun (WGS) entry which is preliminary data.</text>
</comment>
<evidence type="ECO:0000256" key="8">
    <source>
        <dbReference type="ARBA" id="ARBA00022989"/>
    </source>
</evidence>
<evidence type="ECO:0000256" key="7">
    <source>
        <dbReference type="ARBA" id="ARBA00022777"/>
    </source>
</evidence>
<dbReference type="CDD" id="cd06225">
    <property type="entry name" value="HAMP"/>
    <property type="match status" value="1"/>
</dbReference>
<dbReference type="InterPro" id="IPR005467">
    <property type="entry name" value="His_kinase_dom"/>
</dbReference>
<dbReference type="PANTHER" id="PTHR45436:SF5">
    <property type="entry name" value="SENSOR HISTIDINE KINASE TRCS"/>
    <property type="match status" value="1"/>
</dbReference>
<comment type="subcellular location">
    <subcellularLocation>
        <location evidence="2">Cell membrane</location>
    </subcellularLocation>
</comment>
<evidence type="ECO:0000256" key="2">
    <source>
        <dbReference type="ARBA" id="ARBA00004236"/>
    </source>
</evidence>
<dbReference type="SUPFAM" id="SSF55874">
    <property type="entry name" value="ATPase domain of HSP90 chaperone/DNA topoisomerase II/histidine kinase"/>
    <property type="match status" value="1"/>
</dbReference>
<evidence type="ECO:0000256" key="5">
    <source>
        <dbReference type="ARBA" id="ARBA00022679"/>
    </source>
</evidence>
<keyword evidence="14" id="KW-0067">ATP-binding</keyword>
<dbReference type="InterPro" id="IPR003661">
    <property type="entry name" value="HisK_dim/P_dom"/>
</dbReference>
<dbReference type="InterPro" id="IPR004358">
    <property type="entry name" value="Sig_transdc_His_kin-like_C"/>
</dbReference>
<dbReference type="InterPro" id="IPR036097">
    <property type="entry name" value="HisK_dim/P_sf"/>
</dbReference>
<evidence type="ECO:0000313" key="14">
    <source>
        <dbReference type="EMBL" id="GAA5161161.1"/>
    </source>
</evidence>
<dbReference type="SUPFAM" id="SSF47384">
    <property type="entry name" value="Homodimeric domain of signal transducing histidine kinase"/>
    <property type="match status" value="1"/>
</dbReference>
<dbReference type="Gene3D" id="3.30.565.10">
    <property type="entry name" value="Histidine kinase-like ATPase, C-terminal domain"/>
    <property type="match status" value="1"/>
</dbReference>
<keyword evidence="8 11" id="KW-1133">Transmembrane helix</keyword>
<keyword evidence="14" id="KW-0547">Nucleotide-binding</keyword>
<dbReference type="SMART" id="SM00387">
    <property type="entry name" value="HATPase_c"/>
    <property type="match status" value="1"/>
</dbReference>
<sequence length="449" mass="47588">MPLKLRLTALFAVATALAIAVTAVLFLHQLRDNLDDTTDNELLARLSALTQQLAAGTAPPVLVSGAQLTQVQTVDGAVLASNASAAGFDLSPARRQQALAGQTVFTTTIDSRRTRILAATAPADGARVLVVVGAGTDIADDAVERVRAAFLILGPIAVGLAGLAAWLLAAAALRPVERMRQQTAAISAHDPERRLAVPGTRDEIAALGTTINELLDRLHDALERERRFVADAGHELRTPLAILRTELELAARPNRDATQLRQAIAEASQETERLIRLAEDLLLLARVDNHQPILRPTPVQLDQLLRTAARRGNARDHQPPVTVECPADLRITADADRLLQAVNNLLDNAIGHSPPTTPVALAAARRPDGAVAIEVTDQGPGLPPDFLPIAFERFQRPEHARSRDTGGTGLGLSIVRAISEAHGGSAHIDNRPSGGAVATIWLPATLVVG</sequence>
<evidence type="ECO:0000256" key="4">
    <source>
        <dbReference type="ARBA" id="ARBA00022553"/>
    </source>
</evidence>
<feature type="transmembrane region" description="Helical" evidence="11">
    <location>
        <begin position="148"/>
        <end position="173"/>
    </location>
</feature>
<dbReference type="PRINTS" id="PR00344">
    <property type="entry name" value="BCTRLSENSOR"/>
</dbReference>
<keyword evidence="9" id="KW-0902">Two-component regulatory system</keyword>
<dbReference type="Proteomes" id="UP001428817">
    <property type="component" value="Unassembled WGS sequence"/>
</dbReference>
<protein>
    <recommendedName>
        <fullName evidence="3">histidine kinase</fullName>
        <ecNumber evidence="3">2.7.13.3</ecNumber>
    </recommendedName>
</protein>
<keyword evidence="6 11" id="KW-0812">Transmembrane</keyword>
<evidence type="ECO:0000256" key="6">
    <source>
        <dbReference type="ARBA" id="ARBA00022692"/>
    </source>
</evidence>